<comment type="similarity">
    <text evidence="1">Belongs to the FGGY kinase family.</text>
</comment>
<keyword evidence="7" id="KW-1185">Reference proteome</keyword>
<dbReference type="Pfam" id="PF02782">
    <property type="entry name" value="FGGY_C"/>
    <property type="match status" value="1"/>
</dbReference>
<dbReference type="GO" id="GO:0005975">
    <property type="term" value="P:carbohydrate metabolic process"/>
    <property type="evidence" value="ECO:0007669"/>
    <property type="project" value="InterPro"/>
</dbReference>
<reference evidence="6 7" key="1">
    <citation type="submission" date="2018-03" db="EMBL/GenBank/DDBJ databases">
        <title>Genomic Encyclopedia of Archaeal and Bacterial Type Strains, Phase II (KMG-II): from individual species to whole genera.</title>
        <authorList>
            <person name="Goeker M."/>
        </authorList>
    </citation>
    <scope>NUCLEOTIDE SEQUENCE [LARGE SCALE GENOMIC DNA]</scope>
    <source>
        <strain evidence="6 7">DSM 100673</strain>
    </source>
</reference>
<accession>A0A2P8FAP5</accession>
<evidence type="ECO:0000256" key="3">
    <source>
        <dbReference type="ARBA" id="ARBA00022777"/>
    </source>
</evidence>
<dbReference type="GO" id="GO:0016301">
    <property type="term" value="F:kinase activity"/>
    <property type="evidence" value="ECO:0007669"/>
    <property type="project" value="UniProtKB-KW"/>
</dbReference>
<dbReference type="RefSeq" id="WP_165798904.1">
    <property type="nucleotide sequence ID" value="NZ_PYGJ01000009.1"/>
</dbReference>
<evidence type="ECO:0000259" key="5">
    <source>
        <dbReference type="Pfam" id="PF02782"/>
    </source>
</evidence>
<evidence type="ECO:0000259" key="4">
    <source>
        <dbReference type="Pfam" id="PF00370"/>
    </source>
</evidence>
<dbReference type="EMBL" id="PYGJ01000009">
    <property type="protein sequence ID" value="PSL18732.1"/>
    <property type="molecule type" value="Genomic_DNA"/>
</dbReference>
<evidence type="ECO:0000256" key="1">
    <source>
        <dbReference type="ARBA" id="ARBA00009156"/>
    </source>
</evidence>
<dbReference type="PANTHER" id="PTHR43095">
    <property type="entry name" value="SUGAR KINASE"/>
    <property type="match status" value="1"/>
</dbReference>
<keyword evidence="3 6" id="KW-0418">Kinase</keyword>
<feature type="domain" description="Carbohydrate kinase FGGY N-terminal" evidence="4">
    <location>
        <begin position="7"/>
        <end position="263"/>
    </location>
</feature>
<comment type="caution">
    <text evidence="6">The sequence shown here is derived from an EMBL/GenBank/DDBJ whole genome shotgun (WGS) entry which is preliminary data.</text>
</comment>
<name>A0A2P8FAP5_9RHOB</name>
<organism evidence="6 7">
    <name type="scientific">Shimia abyssi</name>
    <dbReference type="NCBI Taxonomy" id="1662395"/>
    <lineage>
        <taxon>Bacteria</taxon>
        <taxon>Pseudomonadati</taxon>
        <taxon>Pseudomonadota</taxon>
        <taxon>Alphaproteobacteria</taxon>
        <taxon>Rhodobacterales</taxon>
        <taxon>Roseobacteraceae</taxon>
    </lineage>
</organism>
<dbReference type="InterPro" id="IPR018484">
    <property type="entry name" value="FGGY_N"/>
</dbReference>
<evidence type="ECO:0000313" key="7">
    <source>
        <dbReference type="Proteomes" id="UP000240418"/>
    </source>
</evidence>
<dbReference type="InterPro" id="IPR000577">
    <property type="entry name" value="Carb_kinase_FGGY"/>
</dbReference>
<sequence>MARGDLVISADFGTSGVKAGVVDGDLTILARSMAPYPLHLAPGGRAEQAPEDWWAALVQAVAALHEALPGLRERVGAVVFCSQICGVICADENGIPLRNCLTWMDKRGAVEGRRLVGGFPGIRGYRLDKGLLWLALANGAPAQNGMDPTAKMLWLRDHEPDVFDRTRWFLDVRDWLVHRACGEITTIPESANLTWVMNTRRGREGWSGTLARMAGVPLDKLPAIVQGDAPVGTLTTTSAQELGLGAQVEVIGGTSDVTAAALGTGEVEDGALHISMATSAWIAGFFDSRRVSIPHAYATITSGLAYRPLLIATQESAGSALDWAAQLLGKPVADAVADMGEIQPDDPFFLPWLAGERVPVDDHTLRGTFHGLGLAHDRVAMMRASAEGVALNLRWAFENVLKERGAQQTGPIALVGGAAANPVFAQLLADSLNRELRVGAARHAGVLGAATLAAPAMGWATSATEASRGLKGRAEAEYAPDPTRAALMDARAERLDKIRRDVIRSYRHD</sequence>
<dbReference type="PIRSF" id="PIRSF000538">
    <property type="entry name" value="GlpK"/>
    <property type="match status" value="1"/>
</dbReference>
<gene>
    <name evidence="6" type="ORF">CLV88_109117</name>
</gene>
<dbReference type="InterPro" id="IPR043129">
    <property type="entry name" value="ATPase_NBD"/>
</dbReference>
<feature type="domain" description="Carbohydrate kinase FGGY C-terminal" evidence="5">
    <location>
        <begin position="310"/>
        <end position="456"/>
    </location>
</feature>
<protein>
    <submittedName>
        <fullName evidence="6">Xylulokinase</fullName>
    </submittedName>
</protein>
<keyword evidence="2" id="KW-0808">Transferase</keyword>
<dbReference type="SUPFAM" id="SSF53067">
    <property type="entry name" value="Actin-like ATPase domain"/>
    <property type="match status" value="2"/>
</dbReference>
<dbReference type="Proteomes" id="UP000240418">
    <property type="component" value="Unassembled WGS sequence"/>
</dbReference>
<dbReference type="Gene3D" id="3.30.420.40">
    <property type="match status" value="2"/>
</dbReference>
<dbReference type="Pfam" id="PF00370">
    <property type="entry name" value="FGGY_N"/>
    <property type="match status" value="1"/>
</dbReference>
<evidence type="ECO:0000256" key="2">
    <source>
        <dbReference type="ARBA" id="ARBA00022679"/>
    </source>
</evidence>
<evidence type="ECO:0000313" key="6">
    <source>
        <dbReference type="EMBL" id="PSL18732.1"/>
    </source>
</evidence>
<dbReference type="InterPro" id="IPR018485">
    <property type="entry name" value="FGGY_C"/>
</dbReference>
<dbReference type="InterPro" id="IPR050406">
    <property type="entry name" value="FGGY_Carb_Kinase"/>
</dbReference>
<proteinExistence type="inferred from homology"/>
<dbReference type="CDD" id="cd07805">
    <property type="entry name" value="ASKHA_NBD_FGGY_CvXK-like"/>
    <property type="match status" value="1"/>
</dbReference>
<dbReference type="AlphaFoldDB" id="A0A2P8FAP5"/>